<evidence type="ECO:0000256" key="1">
    <source>
        <dbReference type="SAM" id="Phobius"/>
    </source>
</evidence>
<keyword evidence="1" id="KW-0472">Membrane</keyword>
<evidence type="ECO:0000313" key="3">
    <source>
        <dbReference type="Proteomes" id="UP000054558"/>
    </source>
</evidence>
<protein>
    <submittedName>
        <fullName evidence="2">Uncharacterized protein</fullName>
    </submittedName>
</protein>
<accession>A0A1Y1IDS1</accession>
<dbReference type="AlphaFoldDB" id="A0A1Y1IDS1"/>
<keyword evidence="1" id="KW-1133">Transmembrane helix</keyword>
<feature type="transmembrane region" description="Helical" evidence="1">
    <location>
        <begin position="50"/>
        <end position="72"/>
    </location>
</feature>
<dbReference type="Proteomes" id="UP000054558">
    <property type="component" value="Unassembled WGS sequence"/>
</dbReference>
<sequence>MASPAARVAIDSNIELTRSPSARRNYGRSPSMRIIKKRFPGVFGITYRNWGYILLVFCVLYSGFLLYFLGLLQVALEVRDDRYLVLPKTFYGPFVKDVWPAYPKIYTSYPRGYQVPWNSTLY</sequence>
<evidence type="ECO:0000313" key="2">
    <source>
        <dbReference type="EMBL" id="GAQ89104.1"/>
    </source>
</evidence>
<reference evidence="2 3" key="1">
    <citation type="journal article" date="2014" name="Nat. Commun.">
        <title>Klebsormidium flaccidum genome reveals primary factors for plant terrestrial adaptation.</title>
        <authorList>
            <person name="Hori K."/>
            <person name="Maruyama F."/>
            <person name="Fujisawa T."/>
            <person name="Togashi T."/>
            <person name="Yamamoto N."/>
            <person name="Seo M."/>
            <person name="Sato S."/>
            <person name="Yamada T."/>
            <person name="Mori H."/>
            <person name="Tajima N."/>
            <person name="Moriyama T."/>
            <person name="Ikeuchi M."/>
            <person name="Watanabe M."/>
            <person name="Wada H."/>
            <person name="Kobayashi K."/>
            <person name="Saito M."/>
            <person name="Masuda T."/>
            <person name="Sasaki-Sekimoto Y."/>
            <person name="Mashiguchi K."/>
            <person name="Awai K."/>
            <person name="Shimojima M."/>
            <person name="Masuda S."/>
            <person name="Iwai M."/>
            <person name="Nobusawa T."/>
            <person name="Narise T."/>
            <person name="Kondo S."/>
            <person name="Saito H."/>
            <person name="Sato R."/>
            <person name="Murakawa M."/>
            <person name="Ihara Y."/>
            <person name="Oshima-Yamada Y."/>
            <person name="Ohtaka K."/>
            <person name="Satoh M."/>
            <person name="Sonobe K."/>
            <person name="Ishii M."/>
            <person name="Ohtani R."/>
            <person name="Kanamori-Sato M."/>
            <person name="Honoki R."/>
            <person name="Miyazaki D."/>
            <person name="Mochizuki H."/>
            <person name="Umetsu J."/>
            <person name="Higashi K."/>
            <person name="Shibata D."/>
            <person name="Kamiya Y."/>
            <person name="Sato N."/>
            <person name="Nakamura Y."/>
            <person name="Tabata S."/>
            <person name="Ida S."/>
            <person name="Kurokawa K."/>
            <person name="Ohta H."/>
        </authorList>
    </citation>
    <scope>NUCLEOTIDE SEQUENCE [LARGE SCALE GENOMIC DNA]</scope>
    <source>
        <strain evidence="2 3">NIES-2285</strain>
    </source>
</reference>
<keyword evidence="3" id="KW-1185">Reference proteome</keyword>
<proteinExistence type="predicted"/>
<gene>
    <name evidence="2" type="ORF">KFL_004870090</name>
</gene>
<dbReference type="EMBL" id="DF237436">
    <property type="protein sequence ID" value="GAQ89104.1"/>
    <property type="molecule type" value="Genomic_DNA"/>
</dbReference>
<keyword evidence="1" id="KW-0812">Transmembrane</keyword>
<name>A0A1Y1IDS1_KLENI</name>
<organism evidence="2 3">
    <name type="scientific">Klebsormidium nitens</name>
    <name type="common">Green alga</name>
    <name type="synonym">Ulothrix nitens</name>
    <dbReference type="NCBI Taxonomy" id="105231"/>
    <lineage>
        <taxon>Eukaryota</taxon>
        <taxon>Viridiplantae</taxon>
        <taxon>Streptophyta</taxon>
        <taxon>Klebsormidiophyceae</taxon>
        <taxon>Klebsormidiales</taxon>
        <taxon>Klebsormidiaceae</taxon>
        <taxon>Klebsormidium</taxon>
    </lineage>
</organism>